<evidence type="ECO:0000313" key="3">
    <source>
        <dbReference type="Proteomes" id="UP000245207"/>
    </source>
</evidence>
<comment type="caution">
    <text evidence="2">The sequence shown here is derived from an EMBL/GenBank/DDBJ whole genome shotgun (WGS) entry which is preliminary data.</text>
</comment>
<dbReference type="AlphaFoldDB" id="A0A2U1MW52"/>
<dbReference type="Proteomes" id="UP000245207">
    <property type="component" value="Unassembled WGS sequence"/>
</dbReference>
<organism evidence="2 3">
    <name type="scientific">Artemisia annua</name>
    <name type="common">Sweet wormwood</name>
    <dbReference type="NCBI Taxonomy" id="35608"/>
    <lineage>
        <taxon>Eukaryota</taxon>
        <taxon>Viridiplantae</taxon>
        <taxon>Streptophyta</taxon>
        <taxon>Embryophyta</taxon>
        <taxon>Tracheophyta</taxon>
        <taxon>Spermatophyta</taxon>
        <taxon>Magnoliopsida</taxon>
        <taxon>eudicotyledons</taxon>
        <taxon>Gunneridae</taxon>
        <taxon>Pentapetalae</taxon>
        <taxon>asterids</taxon>
        <taxon>campanulids</taxon>
        <taxon>Asterales</taxon>
        <taxon>Asteraceae</taxon>
        <taxon>Asteroideae</taxon>
        <taxon>Anthemideae</taxon>
        <taxon>Artemisiinae</taxon>
        <taxon>Artemisia</taxon>
    </lineage>
</organism>
<feature type="region of interest" description="Disordered" evidence="1">
    <location>
        <begin position="1"/>
        <end position="23"/>
    </location>
</feature>
<reference evidence="2 3" key="1">
    <citation type="journal article" date="2018" name="Mol. Plant">
        <title>The genome of Artemisia annua provides insight into the evolution of Asteraceae family and artemisinin biosynthesis.</title>
        <authorList>
            <person name="Shen Q."/>
            <person name="Zhang L."/>
            <person name="Liao Z."/>
            <person name="Wang S."/>
            <person name="Yan T."/>
            <person name="Shi P."/>
            <person name="Liu M."/>
            <person name="Fu X."/>
            <person name="Pan Q."/>
            <person name="Wang Y."/>
            <person name="Lv Z."/>
            <person name="Lu X."/>
            <person name="Zhang F."/>
            <person name="Jiang W."/>
            <person name="Ma Y."/>
            <person name="Chen M."/>
            <person name="Hao X."/>
            <person name="Li L."/>
            <person name="Tang Y."/>
            <person name="Lv G."/>
            <person name="Zhou Y."/>
            <person name="Sun X."/>
            <person name="Brodelius P.E."/>
            <person name="Rose J.K.C."/>
            <person name="Tang K."/>
        </authorList>
    </citation>
    <scope>NUCLEOTIDE SEQUENCE [LARGE SCALE GENOMIC DNA]</scope>
    <source>
        <strain evidence="3">cv. Huhao1</strain>
        <tissue evidence="2">Leaf</tissue>
    </source>
</reference>
<gene>
    <name evidence="2" type="ORF">CTI12_AA335280</name>
</gene>
<dbReference type="InterPro" id="IPR008978">
    <property type="entry name" value="HSP20-like_chaperone"/>
</dbReference>
<evidence type="ECO:0008006" key="4">
    <source>
        <dbReference type="Google" id="ProtNLM"/>
    </source>
</evidence>
<dbReference type="EMBL" id="PKPP01004211">
    <property type="protein sequence ID" value="PWA65491.1"/>
    <property type="molecule type" value="Genomic_DNA"/>
</dbReference>
<keyword evidence="3" id="KW-1185">Reference proteome</keyword>
<proteinExistence type="predicted"/>
<sequence>MERGFLSPKPGMKDASVPRVDGDVLADNGNKGVTTGMPQQPMQAVSGNAVQDDIAIVDLLKRVPSLPKHIKERLKKVSGLVKVFNQAINFGGLFPRDSWSCNYDLNGNFDINVKTQDQKKTEVTKKFTKEGDLVIKMVACGFKKAHLSLRVEEELLFVMGKCMLDGDLKEIDEIVQVNPEHLYDAENVSAKLDDGYLKVTFPKGSKDTMASEVFIVKWA</sequence>
<name>A0A2U1MW52_ARTAN</name>
<evidence type="ECO:0000313" key="2">
    <source>
        <dbReference type="EMBL" id="PWA65491.1"/>
    </source>
</evidence>
<dbReference type="CDD" id="cd06464">
    <property type="entry name" value="ACD_sHsps-like"/>
    <property type="match status" value="1"/>
</dbReference>
<accession>A0A2U1MW52</accession>
<protein>
    <recommendedName>
        <fullName evidence="4">SHSP domain-containing protein</fullName>
    </recommendedName>
</protein>
<dbReference type="SUPFAM" id="SSF49764">
    <property type="entry name" value="HSP20-like chaperones"/>
    <property type="match status" value="1"/>
</dbReference>
<evidence type="ECO:0000256" key="1">
    <source>
        <dbReference type="SAM" id="MobiDB-lite"/>
    </source>
</evidence>